<sequence length="277" mass="29058">MTWQNHSGGWGSPPSLRGTSPLVVSVLTVILVAVLIATVLVLWDRWGPGRPDAAPDPSPDGDPPTAQAADDAPEPTPTPSPSPDEALINPGWRTAAADDWGLVYEVPTYDEGWRVRGELISVGDDGEGGPVTAMGAASIYLDSPCPGWGNRAAAGVQGLLETQDTEDMAEGVALTWGEESFHTDAGEPRAELRSVEEFAGNGLTGHRAVVDVTLADPDGTCEPPTAEVHTVAVPNPREDNAVRAFTLVVDTGIADRVSDDDIEAIIGSLRDQDREVG</sequence>
<protein>
    <recommendedName>
        <fullName evidence="3">DUF8017 domain-containing protein</fullName>
    </recommendedName>
</protein>
<name>A0ABV9DPI5_9ACTN</name>
<comment type="caution">
    <text evidence="4">The sequence shown here is derived from an EMBL/GenBank/DDBJ whole genome shotgun (WGS) entry which is preliminary data.</text>
</comment>
<evidence type="ECO:0000259" key="3">
    <source>
        <dbReference type="Pfam" id="PF26056"/>
    </source>
</evidence>
<accession>A0ABV9DPI5</accession>
<dbReference type="Pfam" id="PF26056">
    <property type="entry name" value="DUF8017"/>
    <property type="match status" value="1"/>
</dbReference>
<reference evidence="5" key="1">
    <citation type="journal article" date="2019" name="Int. J. Syst. Evol. Microbiol.">
        <title>The Global Catalogue of Microorganisms (GCM) 10K type strain sequencing project: providing services to taxonomists for standard genome sequencing and annotation.</title>
        <authorList>
            <consortium name="The Broad Institute Genomics Platform"/>
            <consortium name="The Broad Institute Genome Sequencing Center for Infectious Disease"/>
            <person name="Wu L."/>
            <person name="Ma J."/>
        </authorList>
    </citation>
    <scope>NUCLEOTIDE SEQUENCE [LARGE SCALE GENOMIC DNA]</scope>
    <source>
        <strain evidence="5">XZYJ18</strain>
    </source>
</reference>
<evidence type="ECO:0000256" key="1">
    <source>
        <dbReference type="SAM" id="MobiDB-lite"/>
    </source>
</evidence>
<feature type="domain" description="DUF8017" evidence="3">
    <location>
        <begin position="89"/>
        <end position="271"/>
    </location>
</feature>
<evidence type="ECO:0000313" key="4">
    <source>
        <dbReference type="EMBL" id="MFC4560343.1"/>
    </source>
</evidence>
<evidence type="ECO:0000313" key="5">
    <source>
        <dbReference type="Proteomes" id="UP001595923"/>
    </source>
</evidence>
<organism evidence="4 5">
    <name type="scientific">Nocardiopsis mangrovi</name>
    <dbReference type="NCBI Taxonomy" id="1179818"/>
    <lineage>
        <taxon>Bacteria</taxon>
        <taxon>Bacillati</taxon>
        <taxon>Actinomycetota</taxon>
        <taxon>Actinomycetes</taxon>
        <taxon>Streptosporangiales</taxon>
        <taxon>Nocardiopsidaceae</taxon>
        <taxon>Nocardiopsis</taxon>
    </lineage>
</organism>
<dbReference type="InterPro" id="IPR058330">
    <property type="entry name" value="DUF8017"/>
</dbReference>
<gene>
    <name evidence="4" type="ORF">ACFO4E_00580</name>
</gene>
<dbReference type="EMBL" id="JBHSFQ010000001">
    <property type="protein sequence ID" value="MFC4560343.1"/>
    <property type="molecule type" value="Genomic_DNA"/>
</dbReference>
<keyword evidence="5" id="KW-1185">Reference proteome</keyword>
<dbReference type="RefSeq" id="WP_378570413.1">
    <property type="nucleotide sequence ID" value="NZ_JBHSFQ010000001.1"/>
</dbReference>
<feature type="transmembrane region" description="Helical" evidence="2">
    <location>
        <begin position="20"/>
        <end position="43"/>
    </location>
</feature>
<keyword evidence="2" id="KW-0472">Membrane</keyword>
<dbReference type="Proteomes" id="UP001595923">
    <property type="component" value="Unassembled WGS sequence"/>
</dbReference>
<evidence type="ECO:0000256" key="2">
    <source>
        <dbReference type="SAM" id="Phobius"/>
    </source>
</evidence>
<feature type="region of interest" description="Disordered" evidence="1">
    <location>
        <begin position="51"/>
        <end position="87"/>
    </location>
</feature>
<keyword evidence="2" id="KW-1133">Transmembrane helix</keyword>
<proteinExistence type="predicted"/>
<keyword evidence="2" id="KW-0812">Transmembrane</keyword>